<dbReference type="PANTHER" id="PTHR37528:SF1">
    <property type="entry name" value="UPF0149 PROTEIN YGFB"/>
    <property type="match status" value="1"/>
</dbReference>
<dbReference type="SUPFAM" id="SSF101327">
    <property type="entry name" value="YgfB-like"/>
    <property type="match status" value="1"/>
</dbReference>
<evidence type="ECO:0000313" key="2">
    <source>
        <dbReference type="EMBL" id="SVA07260.1"/>
    </source>
</evidence>
<dbReference type="InterPro" id="IPR011978">
    <property type="entry name" value="YgfB-like"/>
</dbReference>
<protein>
    <recommendedName>
        <fullName evidence="3">YecA family protein</fullName>
    </recommendedName>
</protein>
<proteinExistence type="inferred from homology"/>
<accession>A0A381STE8</accession>
<name>A0A381STE8_9ZZZZ</name>
<dbReference type="GO" id="GO:0005829">
    <property type="term" value="C:cytosol"/>
    <property type="evidence" value="ECO:0007669"/>
    <property type="project" value="TreeGrafter"/>
</dbReference>
<dbReference type="EMBL" id="UINC01003544">
    <property type="protein sequence ID" value="SVA07260.1"/>
    <property type="molecule type" value="Genomic_DNA"/>
</dbReference>
<sequence>MEYSEIDLLRRKANVAIDISEYHGTISAYLCCDAFQEDDLLPKEVSFDGSSVSAQIIEFKHALYELISETINSFNDTEMSFYPFLPPDSEELSIRAHSLSNWCQGFIDALGTFISERRLTINQSDQTFIGEIIEDFSQISTLSKTAVESGNEEELAYFEVVEFVRVGTQLVYEELKREVN</sequence>
<dbReference type="Pfam" id="PF03695">
    <property type="entry name" value="UPF0149"/>
    <property type="match status" value="1"/>
</dbReference>
<reference evidence="2" key="1">
    <citation type="submission" date="2018-05" db="EMBL/GenBank/DDBJ databases">
        <authorList>
            <person name="Lanie J.A."/>
            <person name="Ng W.-L."/>
            <person name="Kazmierczak K.M."/>
            <person name="Andrzejewski T.M."/>
            <person name="Davidsen T.M."/>
            <person name="Wayne K.J."/>
            <person name="Tettelin H."/>
            <person name="Glass J.I."/>
            <person name="Rusch D."/>
            <person name="Podicherti R."/>
            <person name="Tsui H.-C.T."/>
            <person name="Winkler M.E."/>
        </authorList>
    </citation>
    <scope>NUCLEOTIDE SEQUENCE</scope>
</reference>
<gene>
    <name evidence="2" type="ORF">METZ01_LOCUS60114</name>
</gene>
<organism evidence="2">
    <name type="scientific">marine metagenome</name>
    <dbReference type="NCBI Taxonomy" id="408172"/>
    <lineage>
        <taxon>unclassified sequences</taxon>
        <taxon>metagenomes</taxon>
        <taxon>ecological metagenomes</taxon>
    </lineage>
</organism>
<dbReference type="AlphaFoldDB" id="A0A381STE8"/>
<evidence type="ECO:0008006" key="3">
    <source>
        <dbReference type="Google" id="ProtNLM"/>
    </source>
</evidence>
<comment type="similarity">
    <text evidence="1">Belongs to the UPF0149 family.</text>
</comment>
<dbReference type="PANTHER" id="PTHR37528">
    <property type="entry name" value="UPF0149 PROTEIN YGFB"/>
    <property type="match status" value="1"/>
</dbReference>
<dbReference type="InterPro" id="IPR036255">
    <property type="entry name" value="YgfB-like_sf"/>
</dbReference>
<dbReference type="Gene3D" id="1.20.120.740">
    <property type="entry name" value="YgfB uncharacterised protein family UPF0149, PF03695"/>
    <property type="match status" value="1"/>
</dbReference>
<evidence type="ECO:0000256" key="1">
    <source>
        <dbReference type="ARBA" id="ARBA00038308"/>
    </source>
</evidence>